<dbReference type="EMBL" id="QRDZ01000021">
    <property type="protein sequence ID" value="RED65226.1"/>
    <property type="molecule type" value="Genomic_DNA"/>
</dbReference>
<dbReference type="AlphaFoldDB" id="A0A3D9IVT1"/>
<keyword evidence="1" id="KW-0805">Transcription regulation</keyword>
<dbReference type="OrthoDB" id="9781630at2"/>
<keyword evidence="6" id="KW-1185">Reference proteome</keyword>
<protein>
    <submittedName>
        <fullName evidence="5">GntR family transcriptional regulator</fullName>
    </submittedName>
</protein>
<accession>A0A3D9IVT1</accession>
<dbReference type="Proteomes" id="UP000256977">
    <property type="component" value="Unassembled WGS sequence"/>
</dbReference>
<dbReference type="RefSeq" id="WP_116063148.1">
    <property type="nucleotide sequence ID" value="NZ_QRDZ01000021.1"/>
</dbReference>
<dbReference type="InterPro" id="IPR000485">
    <property type="entry name" value="AsnC-type_HTH_dom"/>
</dbReference>
<sequence>MNNITKQSFMEKKSMSQDLVTLIKQQILNGELNPGDRIVETKVAKELGISQTPVREAVRMLSGEGIINIVPNRGPIVKEIEERDIFEIYSLRASLEGLAMRLTTLHASKEQIQLLVDLYAEMESKLHNPEVDSLLKESLYLHHSIIQFSRHSRLMQIYDSISFQIELVNRIIGMKSTKQKEFDEHKELIDALRKGNPDESERVMRRHIHRSFKECIKALQDNGSADRTDISKLWPEENE</sequence>
<keyword evidence="3" id="KW-0804">Transcription</keyword>
<dbReference type="CDD" id="cd07377">
    <property type="entry name" value="WHTH_GntR"/>
    <property type="match status" value="1"/>
</dbReference>
<name>A0A3D9IVT1_9BACL</name>
<dbReference type="PRINTS" id="PR00033">
    <property type="entry name" value="HTHASNC"/>
</dbReference>
<dbReference type="GO" id="GO:0003700">
    <property type="term" value="F:DNA-binding transcription factor activity"/>
    <property type="evidence" value="ECO:0007669"/>
    <property type="project" value="InterPro"/>
</dbReference>
<dbReference type="PANTHER" id="PTHR43537">
    <property type="entry name" value="TRANSCRIPTIONAL REGULATOR, GNTR FAMILY"/>
    <property type="match status" value="1"/>
</dbReference>
<dbReference type="GO" id="GO:0043565">
    <property type="term" value="F:sequence-specific DNA binding"/>
    <property type="evidence" value="ECO:0007669"/>
    <property type="project" value="InterPro"/>
</dbReference>
<comment type="caution">
    <text evidence="5">The sequence shown here is derived from an EMBL/GenBank/DDBJ whole genome shotgun (WGS) entry which is preliminary data.</text>
</comment>
<keyword evidence="2" id="KW-0238">DNA-binding</keyword>
<evidence type="ECO:0000313" key="5">
    <source>
        <dbReference type="EMBL" id="RED65226.1"/>
    </source>
</evidence>
<evidence type="ECO:0000313" key="6">
    <source>
        <dbReference type="Proteomes" id="UP000256977"/>
    </source>
</evidence>
<organism evidence="5 6">
    <name type="scientific">Cohnella phaseoli</name>
    <dbReference type="NCBI Taxonomy" id="456490"/>
    <lineage>
        <taxon>Bacteria</taxon>
        <taxon>Bacillati</taxon>
        <taxon>Bacillota</taxon>
        <taxon>Bacilli</taxon>
        <taxon>Bacillales</taxon>
        <taxon>Paenibacillaceae</taxon>
        <taxon>Cohnella</taxon>
    </lineage>
</organism>
<dbReference type="InterPro" id="IPR011711">
    <property type="entry name" value="GntR_C"/>
</dbReference>
<dbReference type="SMART" id="SM00345">
    <property type="entry name" value="HTH_GNTR"/>
    <property type="match status" value="1"/>
</dbReference>
<dbReference type="Pfam" id="PF00392">
    <property type="entry name" value="GntR"/>
    <property type="match status" value="1"/>
</dbReference>
<dbReference type="InterPro" id="IPR036388">
    <property type="entry name" value="WH-like_DNA-bd_sf"/>
</dbReference>
<dbReference type="SUPFAM" id="SSF46785">
    <property type="entry name" value="Winged helix' DNA-binding domain"/>
    <property type="match status" value="1"/>
</dbReference>
<dbReference type="Gene3D" id="1.20.120.530">
    <property type="entry name" value="GntR ligand-binding domain-like"/>
    <property type="match status" value="1"/>
</dbReference>
<dbReference type="PANTHER" id="PTHR43537:SF24">
    <property type="entry name" value="GLUCONATE OPERON TRANSCRIPTIONAL REPRESSOR"/>
    <property type="match status" value="1"/>
</dbReference>
<evidence type="ECO:0000256" key="2">
    <source>
        <dbReference type="ARBA" id="ARBA00023125"/>
    </source>
</evidence>
<dbReference type="Gene3D" id="1.10.10.10">
    <property type="entry name" value="Winged helix-like DNA-binding domain superfamily/Winged helix DNA-binding domain"/>
    <property type="match status" value="1"/>
</dbReference>
<gene>
    <name evidence="5" type="ORF">DFP98_121117</name>
</gene>
<dbReference type="SUPFAM" id="SSF48008">
    <property type="entry name" value="GntR ligand-binding domain-like"/>
    <property type="match status" value="1"/>
</dbReference>
<reference evidence="5 6" key="1">
    <citation type="submission" date="2018-07" db="EMBL/GenBank/DDBJ databases">
        <title>Genomic Encyclopedia of Type Strains, Phase III (KMG-III): the genomes of soil and plant-associated and newly described type strains.</title>
        <authorList>
            <person name="Whitman W."/>
        </authorList>
    </citation>
    <scope>NUCLEOTIDE SEQUENCE [LARGE SCALE GENOMIC DNA]</scope>
    <source>
        <strain evidence="5 6">CECT 7287</strain>
    </source>
</reference>
<evidence type="ECO:0000259" key="4">
    <source>
        <dbReference type="PROSITE" id="PS50949"/>
    </source>
</evidence>
<dbReference type="InterPro" id="IPR008920">
    <property type="entry name" value="TF_FadR/GntR_C"/>
</dbReference>
<dbReference type="PROSITE" id="PS50949">
    <property type="entry name" value="HTH_GNTR"/>
    <property type="match status" value="1"/>
</dbReference>
<proteinExistence type="predicted"/>
<evidence type="ECO:0000256" key="3">
    <source>
        <dbReference type="ARBA" id="ARBA00023163"/>
    </source>
</evidence>
<dbReference type="SMART" id="SM00895">
    <property type="entry name" value="FCD"/>
    <property type="match status" value="1"/>
</dbReference>
<dbReference type="InterPro" id="IPR000524">
    <property type="entry name" value="Tscrpt_reg_HTH_GntR"/>
</dbReference>
<dbReference type="InterPro" id="IPR036390">
    <property type="entry name" value="WH_DNA-bd_sf"/>
</dbReference>
<dbReference type="Pfam" id="PF07729">
    <property type="entry name" value="FCD"/>
    <property type="match status" value="1"/>
</dbReference>
<evidence type="ECO:0000256" key="1">
    <source>
        <dbReference type="ARBA" id="ARBA00023015"/>
    </source>
</evidence>
<feature type="domain" description="HTH gntR-type" evidence="4">
    <location>
        <begin position="13"/>
        <end position="80"/>
    </location>
</feature>